<dbReference type="RefSeq" id="WP_396638936.1">
    <property type="nucleotide sequence ID" value="NZ_JBIQWL010000001.1"/>
</dbReference>
<dbReference type="InterPro" id="IPR015421">
    <property type="entry name" value="PyrdxlP-dep_Trfase_major"/>
</dbReference>
<dbReference type="CDD" id="cd00609">
    <property type="entry name" value="AAT_like"/>
    <property type="match status" value="1"/>
</dbReference>
<dbReference type="SUPFAM" id="SSF53383">
    <property type="entry name" value="PLP-dependent transferases"/>
    <property type="match status" value="1"/>
</dbReference>
<evidence type="ECO:0000256" key="1">
    <source>
        <dbReference type="ARBA" id="ARBA00001933"/>
    </source>
</evidence>
<organism evidence="7 8">
    <name type="scientific">Microbacterium alkaliflavum</name>
    <dbReference type="NCBI Taxonomy" id="3248839"/>
    <lineage>
        <taxon>Bacteria</taxon>
        <taxon>Bacillati</taxon>
        <taxon>Actinomycetota</taxon>
        <taxon>Actinomycetes</taxon>
        <taxon>Micrococcales</taxon>
        <taxon>Microbacteriaceae</taxon>
        <taxon>Microbacterium</taxon>
    </lineage>
</organism>
<keyword evidence="3 7" id="KW-0032">Aminotransferase</keyword>
<dbReference type="InterPro" id="IPR050596">
    <property type="entry name" value="AspAT/PAT-like"/>
</dbReference>
<evidence type="ECO:0000256" key="4">
    <source>
        <dbReference type="ARBA" id="ARBA00022679"/>
    </source>
</evidence>
<evidence type="ECO:0000313" key="7">
    <source>
        <dbReference type="EMBL" id="MFH8248984.1"/>
    </source>
</evidence>
<evidence type="ECO:0000256" key="2">
    <source>
        <dbReference type="ARBA" id="ARBA00007441"/>
    </source>
</evidence>
<keyword evidence="8" id="KW-1185">Reference proteome</keyword>
<reference evidence="7 8" key="1">
    <citation type="submission" date="2024-09" db="EMBL/GenBank/DDBJ databases">
        <authorList>
            <person name="Pan X."/>
        </authorList>
    </citation>
    <scope>NUCLEOTIDE SEQUENCE [LARGE SCALE GENOMIC DNA]</scope>
    <source>
        <strain evidence="7 8">B2969</strain>
    </source>
</reference>
<evidence type="ECO:0000313" key="8">
    <source>
        <dbReference type="Proteomes" id="UP001610861"/>
    </source>
</evidence>
<comment type="caution">
    <text evidence="7">The sequence shown here is derived from an EMBL/GenBank/DDBJ whole genome shotgun (WGS) entry which is preliminary data.</text>
</comment>
<name>A0ABW7Q5R9_9MICO</name>
<sequence length="381" mass="41227">MGRLDGIPGFGIDRVADAAGTDADILRLENYDTDIPPHPAALEATRAAIGRDDTNSYLPFSGLDEMKSAVAELIARRGGPHYDPHREIVITDGDGSALLNALFVLTDPGDEVILTDPTYAGMLQRVRLVGATPKLVPLRGDRNGWRLDLEALRSTVSDRTRAVFLMNPAIPSGWVANDEEWGAITAICRERGIPLLYWMLWEAIVYGGRAVVVPSALEGMRDLTVTAGAVSLEQRMIGWRVGWLVSRADLAPALAMVHIYNGVVTSGFGQVGAAAALRIGDDDVHAAVGEWERRHEELVRQCKGMPLVPAHGGWSALFDAEACGIDASELSRRLLEQKVAATPMTDAWGGSVATRHLRLVFSNEPVERLALFGERLRAALA</sequence>
<comment type="cofactor">
    <cofactor evidence="1">
        <name>pyridoxal 5'-phosphate</name>
        <dbReference type="ChEBI" id="CHEBI:597326"/>
    </cofactor>
</comment>
<dbReference type="InterPro" id="IPR015422">
    <property type="entry name" value="PyrdxlP-dep_Trfase_small"/>
</dbReference>
<accession>A0ABW7Q5R9</accession>
<dbReference type="Pfam" id="PF00155">
    <property type="entry name" value="Aminotran_1_2"/>
    <property type="match status" value="1"/>
</dbReference>
<protein>
    <submittedName>
        <fullName evidence="7">Pyridoxal phosphate-dependent aminotransferase</fullName>
    </submittedName>
</protein>
<evidence type="ECO:0000256" key="3">
    <source>
        <dbReference type="ARBA" id="ARBA00022576"/>
    </source>
</evidence>
<dbReference type="EMBL" id="JBIQWL010000001">
    <property type="protein sequence ID" value="MFH8248984.1"/>
    <property type="molecule type" value="Genomic_DNA"/>
</dbReference>
<evidence type="ECO:0000259" key="6">
    <source>
        <dbReference type="Pfam" id="PF00155"/>
    </source>
</evidence>
<evidence type="ECO:0000256" key="5">
    <source>
        <dbReference type="ARBA" id="ARBA00022898"/>
    </source>
</evidence>
<keyword evidence="4" id="KW-0808">Transferase</keyword>
<comment type="similarity">
    <text evidence="2">Belongs to the class-I pyridoxal-phosphate-dependent aminotransferase family.</text>
</comment>
<dbReference type="Gene3D" id="3.40.640.10">
    <property type="entry name" value="Type I PLP-dependent aspartate aminotransferase-like (Major domain)"/>
    <property type="match status" value="1"/>
</dbReference>
<dbReference type="InterPro" id="IPR015424">
    <property type="entry name" value="PyrdxlP-dep_Trfase"/>
</dbReference>
<dbReference type="GO" id="GO:0008483">
    <property type="term" value="F:transaminase activity"/>
    <property type="evidence" value="ECO:0007669"/>
    <property type="project" value="UniProtKB-KW"/>
</dbReference>
<dbReference type="Proteomes" id="UP001610861">
    <property type="component" value="Unassembled WGS sequence"/>
</dbReference>
<proteinExistence type="inferred from homology"/>
<keyword evidence="5" id="KW-0663">Pyridoxal phosphate</keyword>
<dbReference type="Gene3D" id="3.90.1150.10">
    <property type="entry name" value="Aspartate Aminotransferase, domain 1"/>
    <property type="match status" value="1"/>
</dbReference>
<gene>
    <name evidence="7" type="ORF">ACH3VR_01290</name>
</gene>
<feature type="domain" description="Aminotransferase class I/classII large" evidence="6">
    <location>
        <begin position="31"/>
        <end position="361"/>
    </location>
</feature>
<dbReference type="InterPro" id="IPR004839">
    <property type="entry name" value="Aminotransferase_I/II_large"/>
</dbReference>
<dbReference type="PANTHER" id="PTHR46383">
    <property type="entry name" value="ASPARTATE AMINOTRANSFERASE"/>
    <property type="match status" value="1"/>
</dbReference>